<comment type="caution">
    <text evidence="2">The sequence shown here is derived from an EMBL/GenBank/DDBJ whole genome shotgun (WGS) entry which is preliminary data.</text>
</comment>
<protein>
    <recommendedName>
        <fullName evidence="1">Methyltransferase type 12 domain-containing protein</fullName>
    </recommendedName>
</protein>
<feature type="domain" description="Methyltransferase type 12" evidence="1">
    <location>
        <begin position="45"/>
        <end position="138"/>
    </location>
</feature>
<evidence type="ECO:0000313" key="3">
    <source>
        <dbReference type="Proteomes" id="UP000316495"/>
    </source>
</evidence>
<reference evidence="2 3" key="1">
    <citation type="submission" date="2017-07" db="EMBL/GenBank/DDBJ databases">
        <title>Mechanisms for carbon and nitrogen cycling indicate functional differentiation within the Candidate Phyla Radiation.</title>
        <authorList>
            <person name="Danczak R.E."/>
            <person name="Johnston M.D."/>
            <person name="Kenah C."/>
            <person name="Slattery M."/>
            <person name="Wrighton K.C."/>
            <person name="Wilkins M.J."/>
        </authorList>
    </citation>
    <scope>NUCLEOTIDE SEQUENCE [LARGE SCALE GENOMIC DNA]</scope>
    <source>
        <strain evidence="2">Athens1014_28</strain>
    </source>
</reference>
<dbReference type="InterPro" id="IPR029063">
    <property type="entry name" value="SAM-dependent_MTases_sf"/>
</dbReference>
<dbReference type="AlphaFoldDB" id="A0A554LIG4"/>
<organism evidence="2 3">
    <name type="scientific">Candidatus Berkelbacteria bacterium Athens1014_28</name>
    <dbReference type="NCBI Taxonomy" id="2017145"/>
    <lineage>
        <taxon>Bacteria</taxon>
        <taxon>Candidatus Berkelbacteria</taxon>
    </lineage>
</organism>
<accession>A0A554LIG4</accession>
<dbReference type="CDD" id="cd02440">
    <property type="entry name" value="AdoMet_MTases"/>
    <property type="match status" value="1"/>
</dbReference>
<gene>
    <name evidence="2" type="ORF">Athens101428_818</name>
</gene>
<dbReference type="SUPFAM" id="SSF53335">
    <property type="entry name" value="S-adenosyl-L-methionine-dependent methyltransferases"/>
    <property type="match status" value="1"/>
</dbReference>
<dbReference type="Proteomes" id="UP000316495">
    <property type="component" value="Unassembled WGS sequence"/>
</dbReference>
<sequence>MMTPYDYEESPQGLVSLKNERNINYDFLKCVISDFLEKKGRIRILEIGAGGARNLKALHEMFGKRLELFGTDISKTAISYARSLKIGRFEISPSEIIPFKAKFDLILIIDLLEHLESEKTAKMTLDNALKKLNKNGRIYISAPIELNKFSLTWFFSKISPAKKLTNKIFGHTVQFTPQVLHKLIDKKLTKIIKEFYSVRIISQLQVLLFLYIPKILLETIFGKKQAMALRDSNEIIDNSDYRTLIWIKKIIIWLSRPFAYLGYYESYWRRNSKFAAGNIHLLIERR</sequence>
<evidence type="ECO:0000259" key="1">
    <source>
        <dbReference type="Pfam" id="PF08242"/>
    </source>
</evidence>
<dbReference type="EMBL" id="VMGN01000067">
    <property type="protein sequence ID" value="TSC92660.1"/>
    <property type="molecule type" value="Genomic_DNA"/>
</dbReference>
<name>A0A554LIG4_9BACT</name>
<dbReference type="Pfam" id="PF08242">
    <property type="entry name" value="Methyltransf_12"/>
    <property type="match status" value="1"/>
</dbReference>
<proteinExistence type="predicted"/>
<dbReference type="InterPro" id="IPR013217">
    <property type="entry name" value="Methyltransf_12"/>
</dbReference>
<dbReference type="Gene3D" id="3.40.50.150">
    <property type="entry name" value="Vaccinia Virus protein VP39"/>
    <property type="match status" value="1"/>
</dbReference>
<evidence type="ECO:0000313" key="2">
    <source>
        <dbReference type="EMBL" id="TSC92660.1"/>
    </source>
</evidence>